<dbReference type="InterPro" id="IPR040442">
    <property type="entry name" value="Pyrv_kinase-like_dom_sf"/>
</dbReference>
<dbReference type="EMBL" id="CAAALY010029470">
    <property type="protein sequence ID" value="VEL16683.1"/>
    <property type="molecule type" value="Genomic_DNA"/>
</dbReference>
<protein>
    <submittedName>
        <fullName evidence="1">Uncharacterized protein</fullName>
    </submittedName>
</protein>
<dbReference type="OrthoDB" id="1773at2759"/>
<gene>
    <name evidence="1" type="ORF">PXEA_LOCUS10123</name>
</gene>
<name>A0A448WP74_9PLAT</name>
<dbReference type="Gene3D" id="3.20.20.60">
    <property type="entry name" value="Phosphoenolpyruvate-binding domains"/>
    <property type="match status" value="1"/>
</dbReference>
<comment type="caution">
    <text evidence="1">The sequence shown here is derived from an EMBL/GenBank/DDBJ whole genome shotgun (WGS) entry which is preliminary data.</text>
</comment>
<evidence type="ECO:0000313" key="2">
    <source>
        <dbReference type="Proteomes" id="UP000784294"/>
    </source>
</evidence>
<accession>A0A448WP74</accession>
<evidence type="ECO:0000313" key="1">
    <source>
        <dbReference type="EMBL" id="VEL16683.1"/>
    </source>
</evidence>
<organism evidence="1 2">
    <name type="scientific">Protopolystoma xenopodis</name>
    <dbReference type="NCBI Taxonomy" id="117903"/>
    <lineage>
        <taxon>Eukaryota</taxon>
        <taxon>Metazoa</taxon>
        <taxon>Spiralia</taxon>
        <taxon>Lophotrochozoa</taxon>
        <taxon>Platyhelminthes</taxon>
        <taxon>Monogenea</taxon>
        <taxon>Polyopisthocotylea</taxon>
        <taxon>Polystomatidea</taxon>
        <taxon>Polystomatidae</taxon>
        <taxon>Protopolystoma</taxon>
    </lineage>
</organism>
<reference evidence="1" key="1">
    <citation type="submission" date="2018-11" db="EMBL/GenBank/DDBJ databases">
        <authorList>
            <consortium name="Pathogen Informatics"/>
        </authorList>
    </citation>
    <scope>NUCLEOTIDE SEQUENCE</scope>
</reference>
<dbReference type="AlphaFoldDB" id="A0A448WP74"/>
<proteinExistence type="predicted"/>
<sequence>MILDALSVKQPSGNSLFSPYRESLKRRVAVRINSVESGLAETDLDFLFSGLHRQLESFSCWQGPDYICLPKMQSFEQLKWSLSTYIHGAHSRTKCKSTCEYLMHFIEVIESADKYFIYTTRLASGLIKNSGHMCLYRNRQKSGKSS</sequence>
<keyword evidence="2" id="KW-1185">Reference proteome</keyword>
<dbReference type="Proteomes" id="UP000784294">
    <property type="component" value="Unassembled WGS sequence"/>
</dbReference>